<evidence type="ECO:0000256" key="6">
    <source>
        <dbReference type="ARBA" id="ARBA00023209"/>
    </source>
</evidence>
<accession>A0AAX2A4Q2</accession>
<keyword evidence="7" id="KW-1208">Phospholipid metabolism</keyword>
<evidence type="ECO:0000313" key="13">
    <source>
        <dbReference type="Proteomes" id="UP000289193"/>
    </source>
</evidence>
<evidence type="ECO:0000256" key="4">
    <source>
        <dbReference type="ARBA" id="ARBA00023136"/>
    </source>
</evidence>
<dbReference type="PANTHER" id="PTHR35809">
    <property type="entry name" value="ARCHAETIDYLSERINE DECARBOXYLASE PROENZYME-RELATED"/>
    <property type="match status" value="1"/>
</dbReference>
<organism evidence="11 13">
    <name type="scientific">Halarcobacter bivalviorum</name>
    <dbReference type="NCBI Taxonomy" id="663364"/>
    <lineage>
        <taxon>Bacteria</taxon>
        <taxon>Pseudomonadati</taxon>
        <taxon>Campylobacterota</taxon>
        <taxon>Epsilonproteobacteria</taxon>
        <taxon>Campylobacterales</taxon>
        <taxon>Arcobacteraceae</taxon>
        <taxon>Halarcobacter</taxon>
    </lineage>
</organism>
<gene>
    <name evidence="10" type="ORF">ABIV_0549</name>
    <name evidence="11" type="ORF">CRV05_12665</name>
</gene>
<reference evidence="10 12" key="2">
    <citation type="submission" date="2018-07" db="EMBL/GenBank/DDBJ databases">
        <title>Complete genome of the Arcobacter bivalviorum type strain LMG 26154.</title>
        <authorList>
            <person name="Miller W.G."/>
            <person name="Yee E."/>
            <person name="Bono J.L."/>
        </authorList>
    </citation>
    <scope>NUCLEOTIDE SEQUENCE [LARGE SCALE GENOMIC DNA]</scope>
    <source>
        <strain evidence="10 12">LMG 26154</strain>
    </source>
</reference>
<evidence type="ECO:0000256" key="1">
    <source>
        <dbReference type="ARBA" id="ARBA00022475"/>
    </source>
</evidence>
<keyword evidence="3" id="KW-0443">Lipid metabolism</keyword>
<dbReference type="AlphaFoldDB" id="A0AAX2A4Q2"/>
<dbReference type="KEGG" id="hbv:ABIV_0549"/>
<reference evidence="11 13" key="1">
    <citation type="submission" date="2017-10" db="EMBL/GenBank/DDBJ databases">
        <title>Genomics of the genus Arcobacter.</title>
        <authorList>
            <person name="Perez-Cataluna A."/>
            <person name="Figueras M.J."/>
        </authorList>
    </citation>
    <scope>NUCLEOTIDE SEQUENCE [LARGE SCALE GENOMIC DNA]</scope>
    <source>
        <strain evidence="11 13">CECT 7835</strain>
    </source>
</reference>
<evidence type="ECO:0000313" key="11">
    <source>
        <dbReference type="EMBL" id="RXK08895.1"/>
    </source>
</evidence>
<dbReference type="PANTHER" id="PTHR35809:SF1">
    <property type="entry name" value="ARCHAETIDYLSERINE DECARBOXYLASE PROENZYME-RELATED"/>
    <property type="match status" value="1"/>
</dbReference>
<dbReference type="EMBL" id="PDKM01000009">
    <property type="protein sequence ID" value="RXK08895.1"/>
    <property type="molecule type" value="Genomic_DNA"/>
</dbReference>
<keyword evidence="4 9" id="KW-0472">Membrane</keyword>
<protein>
    <submittedName>
        <fullName evidence="10">Phosphatidylserine decarboxylase</fullName>
    </submittedName>
</protein>
<evidence type="ECO:0000256" key="2">
    <source>
        <dbReference type="ARBA" id="ARBA00022516"/>
    </source>
</evidence>
<evidence type="ECO:0000256" key="3">
    <source>
        <dbReference type="ARBA" id="ARBA00023098"/>
    </source>
</evidence>
<dbReference type="InterPro" id="IPR033175">
    <property type="entry name" value="PSD-A"/>
</dbReference>
<keyword evidence="5" id="KW-0865">Zymogen</keyword>
<proteinExistence type="predicted"/>
<dbReference type="Proteomes" id="UP000289193">
    <property type="component" value="Unassembled WGS sequence"/>
</dbReference>
<evidence type="ECO:0000256" key="8">
    <source>
        <dbReference type="ARBA" id="ARBA00023317"/>
    </source>
</evidence>
<dbReference type="RefSeq" id="WP_114838440.1">
    <property type="nucleotide sequence ID" value="NZ_CP031217.1"/>
</dbReference>
<evidence type="ECO:0000256" key="5">
    <source>
        <dbReference type="ARBA" id="ARBA00023145"/>
    </source>
</evidence>
<evidence type="ECO:0000313" key="10">
    <source>
        <dbReference type="EMBL" id="AXH11570.1"/>
    </source>
</evidence>
<evidence type="ECO:0000256" key="7">
    <source>
        <dbReference type="ARBA" id="ARBA00023264"/>
    </source>
</evidence>
<keyword evidence="13" id="KW-1185">Reference proteome</keyword>
<keyword evidence="9" id="KW-0812">Transmembrane</keyword>
<name>A0AAX2A4Q2_9BACT</name>
<dbReference type="Proteomes" id="UP000253850">
    <property type="component" value="Chromosome"/>
</dbReference>
<keyword evidence="8" id="KW-0670">Pyruvate</keyword>
<evidence type="ECO:0000313" key="12">
    <source>
        <dbReference type="Proteomes" id="UP000253850"/>
    </source>
</evidence>
<keyword evidence="9" id="KW-1133">Transmembrane helix</keyword>
<keyword evidence="2" id="KW-0444">Lipid biosynthesis</keyword>
<keyword evidence="6" id="KW-0594">Phospholipid biosynthesis</keyword>
<evidence type="ECO:0000256" key="9">
    <source>
        <dbReference type="SAM" id="Phobius"/>
    </source>
</evidence>
<feature type="transmembrane region" description="Helical" evidence="9">
    <location>
        <begin position="14"/>
        <end position="47"/>
    </location>
</feature>
<keyword evidence="1" id="KW-1003">Cell membrane</keyword>
<sequence>MFNNLIAKEGQSKVFYLFLAFVLFFILDCEFLSFIFFVLTIWFALIYRNKRLEKDYDISDILAPISGKVSTIDKRDNKIQIIIDVSLCDNHILRAPKNGNFILIHQKGLNTLLDSLKAKKLNEKATIKYSDMNIELISSLYGTDISIFSNEALMGDKLGVFLHGQVIVELDNSQEILVNIGNKVESGKTVLARAK</sequence>
<dbReference type="EMBL" id="CP031217">
    <property type="protein sequence ID" value="AXH11570.1"/>
    <property type="molecule type" value="Genomic_DNA"/>
</dbReference>
<dbReference type="GO" id="GO:0008654">
    <property type="term" value="P:phospholipid biosynthetic process"/>
    <property type="evidence" value="ECO:0007669"/>
    <property type="project" value="UniProtKB-KW"/>
</dbReference>